<dbReference type="RefSeq" id="XP_002417328.1">
    <property type="nucleotide sequence ID" value="XM_002417283.1"/>
</dbReference>
<dbReference type="OrthoDB" id="4079529at2759"/>
<name>B9W8A7_CANDC</name>
<gene>
    <name evidence="1" type="ordered locus">Cd36_06690</name>
    <name evidence="2" type="ORF">CD36_06690</name>
</gene>
<dbReference type="VEuPathDB" id="FungiDB:CD36_06690"/>
<dbReference type="AlphaFoldDB" id="B9W8A7"/>
<accession>B9W8A7</accession>
<keyword evidence="3" id="KW-1185">Reference proteome</keyword>
<dbReference type="eggNOG" id="ENOG502RQDZ">
    <property type="taxonomic scope" value="Eukaryota"/>
</dbReference>
<evidence type="ECO:0000313" key="1">
    <source>
        <dbReference type="CGD" id="CAL0000160822"/>
    </source>
</evidence>
<dbReference type="Proteomes" id="UP000002605">
    <property type="component" value="Chromosome 1"/>
</dbReference>
<evidence type="ECO:0000313" key="3">
    <source>
        <dbReference type="Proteomes" id="UP000002605"/>
    </source>
</evidence>
<dbReference type="GeneID" id="8044868"/>
<protein>
    <submittedName>
        <fullName evidence="2">Uncharacterized protein</fullName>
    </submittedName>
</protein>
<organism evidence="2 3">
    <name type="scientific">Candida dubliniensis (strain CD36 / ATCC MYA-646 / CBS 7987 / NCPF 3949 / NRRL Y-17841)</name>
    <name type="common">Yeast</name>
    <dbReference type="NCBI Taxonomy" id="573826"/>
    <lineage>
        <taxon>Eukaryota</taxon>
        <taxon>Fungi</taxon>
        <taxon>Dikarya</taxon>
        <taxon>Ascomycota</taxon>
        <taxon>Saccharomycotina</taxon>
        <taxon>Pichiomycetes</taxon>
        <taxon>Debaryomycetaceae</taxon>
        <taxon>Candida/Lodderomyces clade</taxon>
        <taxon>Candida</taxon>
    </lineage>
</organism>
<reference evidence="2 3" key="1">
    <citation type="journal article" date="2009" name="Genome Res.">
        <title>Comparative genomics of the fungal pathogens Candida dubliniensis and Candida albicans.</title>
        <authorList>
            <person name="Jackson A.P."/>
            <person name="Gamble J.A."/>
            <person name="Yeomans T."/>
            <person name="Moran G.P."/>
            <person name="Saunders D."/>
            <person name="Harris D."/>
            <person name="Aslett M."/>
            <person name="Barrell J.F."/>
            <person name="Butler G."/>
            <person name="Citiulo F."/>
            <person name="Coleman D.C."/>
            <person name="de Groot P.W.J."/>
            <person name="Goodwin T.J."/>
            <person name="Quail M.A."/>
            <person name="McQuillan J."/>
            <person name="Munro C.A."/>
            <person name="Pain A."/>
            <person name="Poulter R.T."/>
            <person name="Rajandream M.A."/>
            <person name="Renauld H."/>
            <person name="Spiering M.J."/>
            <person name="Tivey A."/>
            <person name="Gow N.A.R."/>
            <person name="Barrell B."/>
            <person name="Sullivan D.J."/>
            <person name="Berriman M."/>
        </authorList>
    </citation>
    <scope>NUCLEOTIDE SEQUENCE [LARGE SCALE GENOMIC DNA]</scope>
    <source>
        <strain evidence="3">CD36 / ATCC MYA-646 / CBS 7987 / NCPF 3949 / NRRL Y-17841</strain>
    </source>
</reference>
<sequence>MAMKIKSKKKKKKFCAKTESKKKNPNIAFFAKIIFDIISLHYTHYQSSRIIMPLTCPLCQTELRLHLLQPELSIISCPSLTCIYPFNLSVDEIHSKSLLVPMTNDDIMNKMKQKFKNTTNITEDTSRFIAGEES</sequence>
<dbReference type="CGD" id="CAL0000160822">
    <property type="gene designation" value="Cd36_06690"/>
</dbReference>
<proteinExistence type="predicted"/>
<dbReference type="EMBL" id="FM992688">
    <property type="protein sequence ID" value="CAX44963.1"/>
    <property type="molecule type" value="Genomic_DNA"/>
</dbReference>
<dbReference type="HOGENOM" id="CLU_1895921_0_0_1"/>
<dbReference type="KEGG" id="cdu:CD36_06690"/>
<evidence type="ECO:0000313" key="2">
    <source>
        <dbReference type="EMBL" id="CAX44963.1"/>
    </source>
</evidence>